<dbReference type="Gene3D" id="3.40.1110.10">
    <property type="entry name" value="Calcium-transporting ATPase, cytoplasmic domain N"/>
    <property type="match status" value="1"/>
</dbReference>
<dbReference type="Gene3D" id="1.20.1110.10">
    <property type="entry name" value="Calcium-transporting ATPase, transmembrane domain"/>
    <property type="match status" value="1"/>
</dbReference>
<dbReference type="PANTHER" id="PTHR43294">
    <property type="entry name" value="SODIUM/POTASSIUM-TRANSPORTING ATPASE SUBUNIT ALPHA"/>
    <property type="match status" value="1"/>
</dbReference>
<dbReference type="InterPro" id="IPR023214">
    <property type="entry name" value="HAD_sf"/>
</dbReference>
<dbReference type="PANTHER" id="PTHR43294:SF21">
    <property type="entry name" value="CATION TRANSPORTING ATPASE"/>
    <property type="match status" value="1"/>
</dbReference>
<evidence type="ECO:0000256" key="4">
    <source>
        <dbReference type="ARBA" id="ARBA00022692"/>
    </source>
</evidence>
<dbReference type="Gene3D" id="3.40.50.1000">
    <property type="entry name" value="HAD superfamily/HAD-like"/>
    <property type="match status" value="1"/>
</dbReference>
<evidence type="ECO:0000256" key="3">
    <source>
        <dbReference type="ARBA" id="ARBA00022475"/>
    </source>
</evidence>
<organism evidence="13 14">
    <name type="scientific">Longivirga aurantiaca</name>
    <dbReference type="NCBI Taxonomy" id="1837743"/>
    <lineage>
        <taxon>Bacteria</taxon>
        <taxon>Bacillati</taxon>
        <taxon>Actinomycetota</taxon>
        <taxon>Actinomycetes</taxon>
        <taxon>Sporichthyales</taxon>
        <taxon>Sporichthyaceae</taxon>
        <taxon>Longivirga</taxon>
    </lineage>
</organism>
<dbReference type="InterPro" id="IPR001757">
    <property type="entry name" value="P_typ_ATPase"/>
</dbReference>
<comment type="subcellular location">
    <subcellularLocation>
        <location evidence="1">Cell membrane</location>
        <topology evidence="1">Multi-pass membrane protein</topology>
    </subcellularLocation>
</comment>
<dbReference type="SMART" id="SM00831">
    <property type="entry name" value="Cation_ATPase_N"/>
    <property type="match status" value="1"/>
</dbReference>
<keyword evidence="3" id="KW-1003">Cell membrane</keyword>
<dbReference type="Gene3D" id="2.70.150.10">
    <property type="entry name" value="Calcium-transporting ATPase, cytoplasmic transduction domain A"/>
    <property type="match status" value="1"/>
</dbReference>
<dbReference type="PRINTS" id="PR00119">
    <property type="entry name" value="CATATPASE"/>
</dbReference>
<dbReference type="SUPFAM" id="SSF81660">
    <property type="entry name" value="Metal cation-transporting ATPase, ATP-binding domain N"/>
    <property type="match status" value="1"/>
</dbReference>
<dbReference type="PRINTS" id="PR00121">
    <property type="entry name" value="NAKATPASE"/>
</dbReference>
<dbReference type="EMBL" id="JBHSTI010000002">
    <property type="protein sequence ID" value="MFC6236682.1"/>
    <property type="molecule type" value="Genomic_DNA"/>
</dbReference>
<dbReference type="SUPFAM" id="SSF81665">
    <property type="entry name" value="Calcium ATPase, transmembrane domain M"/>
    <property type="match status" value="1"/>
</dbReference>
<dbReference type="InterPro" id="IPR008250">
    <property type="entry name" value="ATPase_P-typ_transduc_dom_A_sf"/>
</dbReference>
<feature type="transmembrane region" description="Helical" evidence="11">
    <location>
        <begin position="79"/>
        <end position="99"/>
    </location>
</feature>
<keyword evidence="5" id="KW-0547">Nucleotide-binding</keyword>
<dbReference type="InterPro" id="IPR004014">
    <property type="entry name" value="ATPase_P-typ_cation-transptr_N"/>
</dbReference>
<keyword evidence="7" id="KW-1278">Translocase</keyword>
<gene>
    <name evidence="13" type="ORF">ACFQGU_02235</name>
</gene>
<evidence type="ECO:0000256" key="1">
    <source>
        <dbReference type="ARBA" id="ARBA00004651"/>
    </source>
</evidence>
<reference evidence="14" key="1">
    <citation type="journal article" date="2019" name="Int. J. Syst. Evol. Microbiol.">
        <title>The Global Catalogue of Microorganisms (GCM) 10K type strain sequencing project: providing services to taxonomists for standard genome sequencing and annotation.</title>
        <authorList>
            <consortium name="The Broad Institute Genomics Platform"/>
            <consortium name="The Broad Institute Genome Sequencing Center for Infectious Disease"/>
            <person name="Wu L."/>
            <person name="Ma J."/>
        </authorList>
    </citation>
    <scope>NUCLEOTIDE SEQUENCE [LARGE SCALE GENOMIC DNA]</scope>
    <source>
        <strain evidence="14">CGMCC 4.7317</strain>
    </source>
</reference>
<dbReference type="InterPro" id="IPR006068">
    <property type="entry name" value="ATPase_P-typ_cation-transptr_C"/>
</dbReference>
<dbReference type="SFLD" id="SFLDF00027">
    <property type="entry name" value="p-type_atpase"/>
    <property type="match status" value="1"/>
</dbReference>
<proteinExistence type="inferred from homology"/>
<feature type="transmembrane region" description="Helical" evidence="11">
    <location>
        <begin position="905"/>
        <end position="926"/>
    </location>
</feature>
<evidence type="ECO:0000313" key="13">
    <source>
        <dbReference type="EMBL" id="MFC6236682.1"/>
    </source>
</evidence>
<accession>A0ABW1SXD0</accession>
<keyword evidence="4 11" id="KW-0812">Transmembrane</keyword>
<feature type="transmembrane region" description="Helical" evidence="11">
    <location>
        <begin position="782"/>
        <end position="811"/>
    </location>
</feature>
<dbReference type="InterPro" id="IPR023299">
    <property type="entry name" value="ATPase_P-typ_cyto_dom_N"/>
</dbReference>
<dbReference type="InterPro" id="IPR018303">
    <property type="entry name" value="ATPase_P-typ_P_site"/>
</dbReference>
<evidence type="ECO:0000256" key="8">
    <source>
        <dbReference type="ARBA" id="ARBA00022989"/>
    </source>
</evidence>
<name>A0ABW1SXD0_9ACTN</name>
<protein>
    <submittedName>
        <fullName evidence="13">Cation-translocating P-type ATPase</fullName>
    </submittedName>
</protein>
<dbReference type="Proteomes" id="UP001596138">
    <property type="component" value="Unassembled WGS sequence"/>
</dbReference>
<dbReference type="Pfam" id="PF00689">
    <property type="entry name" value="Cation_ATPase_C"/>
    <property type="match status" value="1"/>
</dbReference>
<feature type="transmembrane region" description="Helical" evidence="11">
    <location>
        <begin position="105"/>
        <end position="123"/>
    </location>
</feature>
<dbReference type="InterPro" id="IPR044492">
    <property type="entry name" value="P_typ_ATPase_HD_dom"/>
</dbReference>
<comment type="catalytic activity">
    <reaction evidence="10">
        <text>ATP + H2O = ADP + phosphate + H(+)</text>
        <dbReference type="Rhea" id="RHEA:13065"/>
        <dbReference type="ChEBI" id="CHEBI:15377"/>
        <dbReference type="ChEBI" id="CHEBI:15378"/>
        <dbReference type="ChEBI" id="CHEBI:30616"/>
        <dbReference type="ChEBI" id="CHEBI:43474"/>
        <dbReference type="ChEBI" id="CHEBI:456216"/>
    </reaction>
</comment>
<dbReference type="NCBIfam" id="TIGR01494">
    <property type="entry name" value="ATPase_P-type"/>
    <property type="match status" value="1"/>
</dbReference>
<dbReference type="Pfam" id="PF00122">
    <property type="entry name" value="E1-E2_ATPase"/>
    <property type="match status" value="1"/>
</dbReference>
<sequence length="944" mass="100088">MAENGEAEARERAELAPEQARELSAALGHLAPTEPLALLFRDLRSSRRGLSEREAARRLATYGPNELRRAARRSPWRDLLDQLIHPLALLLWVAAALAWAIRTPVLAIAVVLVIWLNAGFAFVQERQGERAVEALSAYLPQKAVVRRDGRRREIPARELVPGDVIELTEGDRVCADARLVEGALEVDMSTINGESLPAYRTAAAPDSGVPLMEAASLVFSGTSCTGGDAVALVSRTGMHTELGRIAALTQRVVREPSPLETQVRKVAWLIALVSVGVGLAFIPIGALMAGLSLADSASFAIGLIVANVPEGLLPTITLALAVAVRELARKGALVKRLSAVETLGATSVICTDKTGTLTENRMHAVLVWTTSGEQWLGGAPMADAEFAPLRRLAEVLASCNTAELAPDDPARPDAGPAGTGDPTEVALLAAARVIGADVDPRPREAARRAMFHFDPGRRLMTTVDDVGSRTVVHTKGAPEEVLARSAALLDDHGTEVPLDDARRELVLAATQRYAARGLRLIAAGYRELDGGDVPQERDDAERGLVLTGFVALLDPARPEVRTAVDRCHTAGIRVIVLTGDHRLTAGEVAREVGIGGPDLLPVNASELDALTDDEFDALLAGGREMVIARSSPEMKMRVAESLQSGGHVVAMTGDGVNDAPALRRADIGVAMGRSGTDVAREAATMVLTDDNFNTIAQAVESGRRVYDNVRKFVLYIFAHATPEVVPFLVFALSGGRVPLPITVLQILCIDIGTETLPALALGREQAEPGLMHQPPRPSGEKLIRGALLLRGWLLLGGVSAVLVTGAFFWTLLAGGWSPGADVSVGAPLHDVYLQATTMTFLGIVACQVGTAFAARTDRASLWSIGVLSNRLLLWGIAFELAFAALVVLVPGVSDVLGMAAPPVEQVAVLPLFAVVVWGVDEVVRWVRRTLDTRREGAAVGSAGG</sequence>
<dbReference type="InterPro" id="IPR050510">
    <property type="entry name" value="Cation_transp_ATPase_P-type"/>
</dbReference>
<keyword evidence="8 11" id="KW-1133">Transmembrane helix</keyword>
<keyword evidence="14" id="KW-1185">Reference proteome</keyword>
<evidence type="ECO:0000256" key="2">
    <source>
        <dbReference type="ARBA" id="ARBA00005675"/>
    </source>
</evidence>
<dbReference type="Pfam" id="PF08282">
    <property type="entry name" value="Hydrolase_3"/>
    <property type="match status" value="1"/>
</dbReference>
<evidence type="ECO:0000256" key="9">
    <source>
        <dbReference type="ARBA" id="ARBA00023136"/>
    </source>
</evidence>
<dbReference type="InterPro" id="IPR036412">
    <property type="entry name" value="HAD-like_sf"/>
</dbReference>
<dbReference type="InterPro" id="IPR023298">
    <property type="entry name" value="ATPase_P-typ_TM_dom_sf"/>
</dbReference>
<dbReference type="RefSeq" id="WP_386763719.1">
    <property type="nucleotide sequence ID" value="NZ_JBHSTI010000002.1"/>
</dbReference>
<evidence type="ECO:0000256" key="11">
    <source>
        <dbReference type="SAM" id="Phobius"/>
    </source>
</evidence>
<evidence type="ECO:0000256" key="10">
    <source>
        <dbReference type="ARBA" id="ARBA00049360"/>
    </source>
</evidence>
<feature type="transmembrane region" description="Helical" evidence="11">
    <location>
        <begin position="266"/>
        <end position="291"/>
    </location>
</feature>
<dbReference type="SFLD" id="SFLDG00002">
    <property type="entry name" value="C1.7:_P-type_atpase_like"/>
    <property type="match status" value="1"/>
</dbReference>
<evidence type="ECO:0000259" key="12">
    <source>
        <dbReference type="SMART" id="SM00831"/>
    </source>
</evidence>
<dbReference type="SFLD" id="SFLDS00003">
    <property type="entry name" value="Haloacid_Dehalogenase"/>
    <property type="match status" value="1"/>
</dbReference>
<keyword evidence="9 11" id="KW-0472">Membrane</keyword>
<evidence type="ECO:0000256" key="6">
    <source>
        <dbReference type="ARBA" id="ARBA00022840"/>
    </source>
</evidence>
<keyword evidence="6" id="KW-0067">ATP-binding</keyword>
<feature type="transmembrane region" description="Helical" evidence="11">
    <location>
        <begin position="311"/>
        <end position="328"/>
    </location>
</feature>
<dbReference type="SUPFAM" id="SSF81653">
    <property type="entry name" value="Calcium ATPase, transduction domain A"/>
    <property type="match status" value="1"/>
</dbReference>
<evidence type="ECO:0000256" key="5">
    <source>
        <dbReference type="ARBA" id="ARBA00022741"/>
    </source>
</evidence>
<dbReference type="PROSITE" id="PS00154">
    <property type="entry name" value="ATPASE_E1_E2"/>
    <property type="match status" value="1"/>
</dbReference>
<dbReference type="SUPFAM" id="SSF56784">
    <property type="entry name" value="HAD-like"/>
    <property type="match status" value="1"/>
</dbReference>
<feature type="transmembrane region" description="Helical" evidence="11">
    <location>
        <begin position="831"/>
        <end position="850"/>
    </location>
</feature>
<evidence type="ECO:0000313" key="14">
    <source>
        <dbReference type="Proteomes" id="UP001596138"/>
    </source>
</evidence>
<comment type="caution">
    <text evidence="13">The sequence shown here is derived from an EMBL/GenBank/DDBJ whole genome shotgun (WGS) entry which is preliminary data.</text>
</comment>
<feature type="domain" description="Cation-transporting P-type ATPase N-terminal" evidence="12">
    <location>
        <begin position="30"/>
        <end position="103"/>
    </location>
</feature>
<dbReference type="Pfam" id="PF00690">
    <property type="entry name" value="Cation_ATPase_N"/>
    <property type="match status" value="1"/>
</dbReference>
<comment type="similarity">
    <text evidence="2">Belongs to the cation transport ATPase (P-type) (TC 3.A.3) family. Type IIA subfamily.</text>
</comment>
<feature type="transmembrane region" description="Helical" evidence="11">
    <location>
        <begin position="871"/>
        <end position="893"/>
    </location>
</feature>
<dbReference type="Pfam" id="PF13246">
    <property type="entry name" value="Cation_ATPase"/>
    <property type="match status" value="1"/>
</dbReference>
<dbReference type="InterPro" id="IPR059000">
    <property type="entry name" value="ATPase_P-type_domA"/>
</dbReference>
<evidence type="ECO:0000256" key="7">
    <source>
        <dbReference type="ARBA" id="ARBA00022967"/>
    </source>
</evidence>